<dbReference type="GO" id="GO:0005829">
    <property type="term" value="C:cytosol"/>
    <property type="evidence" value="ECO:0007669"/>
    <property type="project" value="TreeGrafter"/>
</dbReference>
<accession>A0A5D4UN48</accession>
<evidence type="ECO:0000313" key="3">
    <source>
        <dbReference type="EMBL" id="TYS88696.1"/>
    </source>
</evidence>
<evidence type="ECO:0000259" key="2">
    <source>
        <dbReference type="Pfam" id="PF01910"/>
    </source>
</evidence>
<dbReference type="RefSeq" id="WP_148967989.1">
    <property type="nucleotide sequence ID" value="NZ_CANLNA010000001.1"/>
</dbReference>
<dbReference type="Proteomes" id="UP000324269">
    <property type="component" value="Unassembled WGS sequence"/>
</dbReference>
<evidence type="ECO:0000256" key="1">
    <source>
        <dbReference type="ARBA" id="ARBA00010272"/>
    </source>
</evidence>
<comment type="caution">
    <text evidence="3">The sequence shown here is derived from an EMBL/GenBank/DDBJ whole genome shotgun (WGS) entry which is preliminary data.</text>
</comment>
<dbReference type="PANTHER" id="PTHR33777">
    <property type="entry name" value="UPF0045 PROTEIN ECM15"/>
    <property type="match status" value="1"/>
</dbReference>
<dbReference type="SUPFAM" id="SSF89957">
    <property type="entry name" value="MTH1187/YkoF-like"/>
    <property type="match status" value="1"/>
</dbReference>
<dbReference type="InterPro" id="IPR029756">
    <property type="entry name" value="MTH1187/YkoF-like"/>
</dbReference>
<dbReference type="AlphaFoldDB" id="A0A5D4UN48"/>
<name>A0A5D4UN48_9BACI</name>
<organism evidence="3 4">
    <name type="scientific">Rossellomorea aquimaris</name>
    <dbReference type="NCBI Taxonomy" id="189382"/>
    <lineage>
        <taxon>Bacteria</taxon>
        <taxon>Bacillati</taxon>
        <taxon>Bacillota</taxon>
        <taxon>Bacilli</taxon>
        <taxon>Bacillales</taxon>
        <taxon>Bacillaceae</taxon>
        <taxon>Rossellomorea</taxon>
    </lineage>
</organism>
<dbReference type="InterPro" id="IPR002767">
    <property type="entry name" value="Thiamine_BP"/>
</dbReference>
<proteinExistence type="inferred from homology"/>
<dbReference type="Pfam" id="PF01910">
    <property type="entry name" value="Thiamine_BP"/>
    <property type="match status" value="1"/>
</dbReference>
<protein>
    <submittedName>
        <fullName evidence="3">Thiamine-binding protein</fullName>
    </submittedName>
</protein>
<dbReference type="PANTHER" id="PTHR33777:SF1">
    <property type="entry name" value="UPF0045 PROTEIN ECM15"/>
    <property type="match status" value="1"/>
</dbReference>
<gene>
    <name evidence="3" type="ORF">FZC85_04595</name>
</gene>
<feature type="domain" description="Thiamine-binding protein" evidence="2">
    <location>
        <begin position="6"/>
        <end position="93"/>
    </location>
</feature>
<comment type="similarity">
    <text evidence="1">Belongs to the UPF0045 family.</text>
</comment>
<reference evidence="3 4" key="1">
    <citation type="submission" date="2019-08" db="EMBL/GenBank/DDBJ databases">
        <title>Bacillus genomes from the desert of Cuatro Cienegas, Coahuila.</title>
        <authorList>
            <person name="Olmedo-Alvarez G."/>
        </authorList>
    </citation>
    <scope>NUCLEOTIDE SEQUENCE [LARGE SCALE GENOMIC DNA]</scope>
    <source>
        <strain evidence="3 4">CH87b_3T</strain>
    </source>
</reference>
<dbReference type="Gene3D" id="3.30.70.930">
    <property type="match status" value="1"/>
</dbReference>
<dbReference type="EMBL" id="VTEZ01000001">
    <property type="protein sequence ID" value="TYS88696.1"/>
    <property type="molecule type" value="Genomic_DNA"/>
</dbReference>
<evidence type="ECO:0000313" key="4">
    <source>
        <dbReference type="Proteomes" id="UP000324269"/>
    </source>
</evidence>
<sequence length="94" mass="10357">MPTLTVGFQTMPNGKDVDTHGVIPKMIEVVKESGLTYEVGPMETVVEGDYDKIMSVIKETQEVGIQHGATEVFTNIKMHYKTDGVSIADKKKDV</sequence>
<dbReference type="InterPro" id="IPR051614">
    <property type="entry name" value="UPF0045_domain"/>
</dbReference>
<dbReference type="OrthoDB" id="5886358at2"/>